<feature type="transmembrane region" description="Helical" evidence="1">
    <location>
        <begin position="17"/>
        <end position="43"/>
    </location>
</feature>
<keyword evidence="1" id="KW-0812">Transmembrane</keyword>
<keyword evidence="1" id="KW-1133">Transmembrane helix</keyword>
<evidence type="ECO:0000256" key="1">
    <source>
        <dbReference type="SAM" id="Phobius"/>
    </source>
</evidence>
<proteinExistence type="predicted"/>
<accession>A0A3P6KHP6</accession>
<keyword evidence="1" id="KW-0472">Membrane</keyword>
<protein>
    <submittedName>
        <fullName evidence="2">Uncharacterized protein</fullName>
    </submittedName>
</protein>
<evidence type="ECO:0000313" key="2">
    <source>
        <dbReference type="EMBL" id="VDG87348.1"/>
    </source>
</evidence>
<sequence length="52" mass="6000">MGKYLFSVIFGSKKHGIFPYVSCILLVFVVVIRHTTIFIFTLVKNKLFCDLC</sequence>
<gene>
    <name evidence="2" type="ORF">NCTC11868_01471</name>
</gene>
<dbReference type="EMBL" id="UYIT01000003">
    <property type="protein sequence ID" value="VDG87348.1"/>
    <property type="molecule type" value="Genomic_DNA"/>
</dbReference>
<organism evidence="2 3">
    <name type="scientific">Shigella dysenteriae</name>
    <dbReference type="NCBI Taxonomy" id="622"/>
    <lineage>
        <taxon>Bacteria</taxon>
        <taxon>Pseudomonadati</taxon>
        <taxon>Pseudomonadota</taxon>
        <taxon>Gammaproteobacteria</taxon>
        <taxon>Enterobacterales</taxon>
        <taxon>Enterobacteriaceae</taxon>
        <taxon>Shigella</taxon>
    </lineage>
</organism>
<reference evidence="2 3" key="1">
    <citation type="submission" date="2018-11" db="EMBL/GenBank/DDBJ databases">
        <authorList>
            <consortium name="Pathogen Informatics"/>
        </authorList>
    </citation>
    <scope>NUCLEOTIDE SEQUENCE [LARGE SCALE GENOMIC DNA]</scope>
    <source>
        <strain evidence="2 3">NCTC11868</strain>
    </source>
</reference>
<dbReference type="Proteomes" id="UP000274225">
    <property type="component" value="Unassembled WGS sequence"/>
</dbReference>
<dbReference type="AlphaFoldDB" id="A0A3P6KHP6"/>
<evidence type="ECO:0000313" key="3">
    <source>
        <dbReference type="Proteomes" id="UP000274225"/>
    </source>
</evidence>
<name>A0A3P6KHP6_SHIDY</name>